<evidence type="ECO:0008006" key="11">
    <source>
        <dbReference type="Google" id="ProtNLM"/>
    </source>
</evidence>
<evidence type="ECO:0000256" key="7">
    <source>
        <dbReference type="ARBA" id="ARBA00023136"/>
    </source>
</evidence>
<dbReference type="CDD" id="cd01042">
    <property type="entry name" value="DMQH"/>
    <property type="match status" value="1"/>
</dbReference>
<evidence type="ECO:0000256" key="1">
    <source>
        <dbReference type="ARBA" id="ARBA00004749"/>
    </source>
</evidence>
<dbReference type="EMBL" id="RBQF01000095">
    <property type="protein sequence ID" value="RMP12093.1"/>
    <property type="molecule type" value="Genomic_DNA"/>
</dbReference>
<protein>
    <recommendedName>
        <fullName evidence="11">Ubiquinone biosynthesis protein COQ7</fullName>
    </recommendedName>
</protein>
<dbReference type="PANTHER" id="PTHR11237:SF4">
    <property type="entry name" value="5-DEMETHOXYUBIQUINONE HYDROXYLASE, MITOCHONDRIAL"/>
    <property type="match status" value="1"/>
</dbReference>
<feature type="region of interest" description="Disordered" evidence="8">
    <location>
        <begin position="54"/>
        <end position="74"/>
    </location>
</feature>
<keyword evidence="6" id="KW-0503">Monooxygenase</keyword>
<feature type="compositionally biased region" description="Basic and acidic residues" evidence="8">
    <location>
        <begin position="54"/>
        <end position="63"/>
    </location>
</feature>
<sequence>MGPSIYRYMRLTASAPKRSVSCLKIGQIDDGEGAPCEVPLAYLLGVTARCRLKSKDRPDDQAPRTRNLNVNSPDYTAKGEDLGNRMMKVDHAGEHGAICIYSGQLFMARLFVPGMVNELKEFLSHERRHRTVFLEELQRRNYPRCRSYWLCGIGGLALGLVTGICGRKAIVATTVAVESVVLKHLAHQLDVLAVIDLHAVAAITSIVEEEQQHHDHSAAQIDVRDPWFRVLTPMVTAWTEAVIWMGMRS</sequence>
<evidence type="ECO:0000313" key="9">
    <source>
        <dbReference type="EMBL" id="RMP12093.1"/>
    </source>
</evidence>
<name>A0A3M4AYV5_PSEMA</name>
<dbReference type="Proteomes" id="UP000276587">
    <property type="component" value="Unassembled WGS sequence"/>
</dbReference>
<dbReference type="PANTHER" id="PTHR11237">
    <property type="entry name" value="COENZYME Q10 BIOSYNTHESIS PROTEIN 7"/>
    <property type="match status" value="1"/>
</dbReference>
<dbReference type="InterPro" id="IPR011566">
    <property type="entry name" value="Ubq_synth_Coq7"/>
</dbReference>
<proteinExistence type="predicted"/>
<evidence type="ECO:0000256" key="6">
    <source>
        <dbReference type="ARBA" id="ARBA00023033"/>
    </source>
</evidence>
<evidence type="ECO:0000256" key="8">
    <source>
        <dbReference type="SAM" id="MobiDB-lite"/>
    </source>
</evidence>
<feature type="compositionally biased region" description="Polar residues" evidence="8">
    <location>
        <begin position="64"/>
        <end position="74"/>
    </location>
</feature>
<organism evidence="9 10">
    <name type="scientific">Pseudomonas marginalis pv. marginalis</name>
    <dbReference type="NCBI Taxonomy" id="97473"/>
    <lineage>
        <taxon>Bacteria</taxon>
        <taxon>Pseudomonadati</taxon>
        <taxon>Pseudomonadota</taxon>
        <taxon>Gammaproteobacteria</taxon>
        <taxon>Pseudomonadales</taxon>
        <taxon>Pseudomonadaceae</taxon>
        <taxon>Pseudomonas</taxon>
    </lineage>
</organism>
<accession>A0A3M4AYV5</accession>
<dbReference type="AlphaFoldDB" id="A0A3M4AYV5"/>
<dbReference type="Pfam" id="PF03232">
    <property type="entry name" value="COQ7"/>
    <property type="match status" value="1"/>
</dbReference>
<comment type="pathway">
    <text evidence="1">Cofactor biosynthesis; ubiquinone biosynthesis.</text>
</comment>
<keyword evidence="2" id="KW-0831">Ubiquinone biosynthesis</keyword>
<keyword evidence="4" id="KW-0560">Oxidoreductase</keyword>
<gene>
    <name evidence="9" type="ORF">ALQ29_100530</name>
</gene>
<dbReference type="GO" id="GO:0006744">
    <property type="term" value="P:ubiquinone biosynthetic process"/>
    <property type="evidence" value="ECO:0007669"/>
    <property type="project" value="UniProtKB-KW"/>
</dbReference>
<dbReference type="InterPro" id="IPR009078">
    <property type="entry name" value="Ferritin-like_SF"/>
</dbReference>
<dbReference type="GO" id="GO:0008682">
    <property type="term" value="F:3-demethoxyubiquinol 3-hydroxylase activity"/>
    <property type="evidence" value="ECO:0007669"/>
    <property type="project" value="TreeGrafter"/>
</dbReference>
<evidence type="ECO:0000256" key="2">
    <source>
        <dbReference type="ARBA" id="ARBA00022688"/>
    </source>
</evidence>
<evidence type="ECO:0000256" key="3">
    <source>
        <dbReference type="ARBA" id="ARBA00022723"/>
    </source>
</evidence>
<keyword evidence="10" id="KW-1185">Reference proteome</keyword>
<comment type="caution">
    <text evidence="9">The sequence shown here is derived from an EMBL/GenBank/DDBJ whole genome shotgun (WGS) entry which is preliminary data.</text>
</comment>
<evidence type="ECO:0000313" key="10">
    <source>
        <dbReference type="Proteomes" id="UP000276587"/>
    </source>
</evidence>
<keyword evidence="7" id="KW-0472">Membrane</keyword>
<evidence type="ECO:0000256" key="4">
    <source>
        <dbReference type="ARBA" id="ARBA00023002"/>
    </source>
</evidence>
<keyword evidence="3" id="KW-0479">Metal-binding</keyword>
<reference evidence="9 10" key="1">
    <citation type="submission" date="2018-08" db="EMBL/GenBank/DDBJ databases">
        <title>Recombination of ecologically and evolutionarily significant loci maintains genetic cohesion in the Pseudomonas syringae species complex.</title>
        <authorList>
            <person name="Dillon M."/>
            <person name="Thakur S."/>
            <person name="Almeida R.N.D."/>
            <person name="Weir B.S."/>
            <person name="Guttman D.S."/>
        </authorList>
    </citation>
    <scope>NUCLEOTIDE SEQUENCE [LARGE SCALE GENOMIC DNA]</scope>
    <source>
        <strain evidence="9 10">ICMP 3555</strain>
    </source>
</reference>
<evidence type="ECO:0000256" key="5">
    <source>
        <dbReference type="ARBA" id="ARBA00023004"/>
    </source>
</evidence>
<dbReference type="GO" id="GO:0046872">
    <property type="term" value="F:metal ion binding"/>
    <property type="evidence" value="ECO:0007669"/>
    <property type="project" value="UniProtKB-KW"/>
</dbReference>
<dbReference type="SUPFAM" id="SSF47240">
    <property type="entry name" value="Ferritin-like"/>
    <property type="match status" value="1"/>
</dbReference>
<keyword evidence="5" id="KW-0408">Iron</keyword>